<name>A0A5D2XWJ0_GOSMU</name>
<keyword evidence="2" id="KW-1185">Reference proteome</keyword>
<protein>
    <submittedName>
        <fullName evidence="1">Uncharacterized protein</fullName>
    </submittedName>
</protein>
<accession>A0A5D2XWJ0</accession>
<dbReference type="AlphaFoldDB" id="A0A5D2XWJ0"/>
<gene>
    <name evidence="1" type="ORF">E1A91_A09G111100v1</name>
</gene>
<proteinExistence type="predicted"/>
<organism evidence="1 2">
    <name type="scientific">Gossypium mustelinum</name>
    <name type="common">Cotton</name>
    <name type="synonym">Gossypium caicoense</name>
    <dbReference type="NCBI Taxonomy" id="34275"/>
    <lineage>
        <taxon>Eukaryota</taxon>
        <taxon>Viridiplantae</taxon>
        <taxon>Streptophyta</taxon>
        <taxon>Embryophyta</taxon>
        <taxon>Tracheophyta</taxon>
        <taxon>Spermatophyta</taxon>
        <taxon>Magnoliopsida</taxon>
        <taxon>eudicotyledons</taxon>
        <taxon>Gunneridae</taxon>
        <taxon>Pentapetalae</taxon>
        <taxon>rosids</taxon>
        <taxon>malvids</taxon>
        <taxon>Malvales</taxon>
        <taxon>Malvaceae</taxon>
        <taxon>Malvoideae</taxon>
        <taxon>Gossypium</taxon>
    </lineage>
</organism>
<sequence length="80" mass="9241">MFQLSFPFRLFREIYRSILILSFSIDSFPIEMYGSMNLCVYIDPVHGLTKMCKSSICLCHSMSLFLFAYGIATPFGSIHR</sequence>
<dbReference type="Proteomes" id="UP000323597">
    <property type="component" value="Chromosome A09"/>
</dbReference>
<feature type="non-terminal residue" evidence="1">
    <location>
        <position position="80"/>
    </location>
</feature>
<reference evidence="1 2" key="1">
    <citation type="submission" date="2019-07" db="EMBL/GenBank/DDBJ databases">
        <title>WGS assembly of Gossypium mustelinum.</title>
        <authorList>
            <person name="Chen Z.J."/>
            <person name="Sreedasyam A."/>
            <person name="Ando A."/>
            <person name="Song Q."/>
            <person name="De L."/>
            <person name="Hulse-Kemp A."/>
            <person name="Ding M."/>
            <person name="Ye W."/>
            <person name="Kirkbride R."/>
            <person name="Jenkins J."/>
            <person name="Plott C."/>
            <person name="Lovell J."/>
            <person name="Lin Y.-M."/>
            <person name="Vaughn R."/>
            <person name="Liu B."/>
            <person name="Li W."/>
            <person name="Simpson S."/>
            <person name="Scheffler B."/>
            <person name="Saski C."/>
            <person name="Grover C."/>
            <person name="Hu G."/>
            <person name="Conover J."/>
            <person name="Carlson J."/>
            <person name="Shu S."/>
            <person name="Boston L."/>
            <person name="Williams M."/>
            <person name="Peterson D."/>
            <person name="Mcgee K."/>
            <person name="Jones D."/>
            <person name="Wendel J."/>
            <person name="Stelly D."/>
            <person name="Grimwood J."/>
            <person name="Schmutz J."/>
        </authorList>
    </citation>
    <scope>NUCLEOTIDE SEQUENCE [LARGE SCALE GENOMIC DNA]</scope>
    <source>
        <strain evidence="1">1408120.09</strain>
    </source>
</reference>
<evidence type="ECO:0000313" key="2">
    <source>
        <dbReference type="Proteomes" id="UP000323597"/>
    </source>
</evidence>
<evidence type="ECO:0000313" key="1">
    <source>
        <dbReference type="EMBL" id="TYJ18257.1"/>
    </source>
</evidence>
<dbReference type="EMBL" id="CM017644">
    <property type="protein sequence ID" value="TYJ18257.1"/>
    <property type="molecule type" value="Genomic_DNA"/>
</dbReference>